<evidence type="ECO:0000259" key="2">
    <source>
        <dbReference type="Pfam" id="PF07687"/>
    </source>
</evidence>
<name>A0A644YDT9_9ZZZZ</name>
<dbReference type="Gene3D" id="3.40.630.10">
    <property type="entry name" value="Zn peptidases"/>
    <property type="match status" value="1"/>
</dbReference>
<dbReference type="AlphaFoldDB" id="A0A644YDT9"/>
<protein>
    <submittedName>
        <fullName evidence="3">Putative hydrolase YxeP</fullName>
        <ecNumber evidence="3">3.-.-.-</ecNumber>
    </submittedName>
</protein>
<dbReference type="FunFam" id="3.30.70.360:FF:000001">
    <property type="entry name" value="N-acetyldiaminopimelate deacetylase"/>
    <property type="match status" value="1"/>
</dbReference>
<dbReference type="PANTHER" id="PTHR11014:SF63">
    <property type="entry name" value="METALLOPEPTIDASE, PUTATIVE (AFU_ORTHOLOGUE AFUA_6G09600)-RELATED"/>
    <property type="match status" value="1"/>
</dbReference>
<dbReference type="Pfam" id="PF01546">
    <property type="entry name" value="Peptidase_M20"/>
    <property type="match status" value="1"/>
</dbReference>
<dbReference type="InterPro" id="IPR011650">
    <property type="entry name" value="Peptidase_M20_dimer"/>
</dbReference>
<dbReference type="SUPFAM" id="SSF55031">
    <property type="entry name" value="Bacterial exopeptidase dimerisation domain"/>
    <property type="match status" value="1"/>
</dbReference>
<dbReference type="InterPro" id="IPR017439">
    <property type="entry name" value="Amidohydrolase"/>
</dbReference>
<dbReference type="NCBIfam" id="TIGR01891">
    <property type="entry name" value="amidohydrolases"/>
    <property type="match status" value="1"/>
</dbReference>
<reference evidence="3" key="1">
    <citation type="submission" date="2019-08" db="EMBL/GenBank/DDBJ databases">
        <authorList>
            <person name="Kucharzyk K."/>
            <person name="Murdoch R.W."/>
            <person name="Higgins S."/>
            <person name="Loffler F."/>
        </authorList>
    </citation>
    <scope>NUCLEOTIDE SEQUENCE</scope>
</reference>
<comment type="caution">
    <text evidence="3">The sequence shown here is derived from an EMBL/GenBank/DDBJ whole genome shotgun (WGS) entry which is preliminary data.</text>
</comment>
<dbReference type="InterPro" id="IPR002933">
    <property type="entry name" value="Peptidase_M20"/>
</dbReference>
<dbReference type="PIRSF" id="PIRSF005962">
    <property type="entry name" value="Pept_M20D_amidohydro"/>
    <property type="match status" value="1"/>
</dbReference>
<evidence type="ECO:0000256" key="1">
    <source>
        <dbReference type="ARBA" id="ARBA00022801"/>
    </source>
</evidence>
<dbReference type="GO" id="GO:0016787">
    <property type="term" value="F:hydrolase activity"/>
    <property type="evidence" value="ECO:0007669"/>
    <property type="project" value="UniProtKB-KW"/>
</dbReference>
<dbReference type="SUPFAM" id="SSF53187">
    <property type="entry name" value="Zn-dependent exopeptidases"/>
    <property type="match status" value="1"/>
</dbReference>
<dbReference type="Pfam" id="PF07687">
    <property type="entry name" value="M20_dimer"/>
    <property type="match status" value="1"/>
</dbReference>
<organism evidence="3">
    <name type="scientific">bioreactor metagenome</name>
    <dbReference type="NCBI Taxonomy" id="1076179"/>
    <lineage>
        <taxon>unclassified sequences</taxon>
        <taxon>metagenomes</taxon>
        <taxon>ecological metagenomes</taxon>
    </lineage>
</organism>
<accession>A0A644YDT9</accession>
<sequence length="391" mass="43051">MNIRELAKLEKEYIINQRRFFHKHPELSTQEINTTRQIAKELADMGIEITTFDNFTGLIGTINGSKPGKTVMLRADIDALPINENPNKNYASMNPGVMHACGHDCHIAMLLGAAKILSSHKEELAGTVKLLFQMGEEIGVESRHYVENGSLEGVDAIFGMHIWSLLDSGFANFEDGERMASSDRFTIKIMGSSSHGSAPQEGKDSIVTAAAIVMALQTLVSRINNPQNTFVLSVGMMNGGTQFNILAGQTELVGTTRTFNREFRKTLPKLISDMASSVAEAYGCKAETEYCFFPGPVINEHANLNRIAREAVTKQIGEKALVHMDKMMSAEDFSVYMEKTPGVYGFLGARNKDKGICCVHHHPDFDVDEDVLPDGTGIYAQFAVDFLKTSD</sequence>
<feature type="domain" description="Peptidase M20 dimerisation" evidence="2">
    <location>
        <begin position="184"/>
        <end position="280"/>
    </location>
</feature>
<dbReference type="PANTHER" id="PTHR11014">
    <property type="entry name" value="PEPTIDASE M20 FAMILY MEMBER"/>
    <property type="match status" value="1"/>
</dbReference>
<evidence type="ECO:0000313" key="3">
    <source>
        <dbReference type="EMBL" id="MPM26812.1"/>
    </source>
</evidence>
<dbReference type="EC" id="3.-.-.-" evidence="3"/>
<proteinExistence type="predicted"/>
<gene>
    <name evidence="3" type="primary">yxeP_22</name>
    <name evidence="3" type="ORF">SDC9_73317</name>
</gene>
<dbReference type="Gene3D" id="3.30.70.360">
    <property type="match status" value="1"/>
</dbReference>
<dbReference type="EMBL" id="VSSQ01004832">
    <property type="protein sequence ID" value="MPM26812.1"/>
    <property type="molecule type" value="Genomic_DNA"/>
</dbReference>
<keyword evidence="1 3" id="KW-0378">Hydrolase</keyword>
<dbReference type="InterPro" id="IPR036264">
    <property type="entry name" value="Bact_exopeptidase_dim_dom"/>
</dbReference>